<dbReference type="OrthoDB" id="655030at2759"/>
<dbReference type="Gene3D" id="3.50.50.60">
    <property type="entry name" value="FAD/NAD(P)-binding domain"/>
    <property type="match status" value="1"/>
</dbReference>
<dbReference type="KEGG" id="ptkz:JDV02_002166"/>
<keyword evidence="3" id="KW-0560">Oxidoreductase</keyword>
<feature type="domain" description="FAD-binding" evidence="4">
    <location>
        <begin position="9"/>
        <end position="367"/>
    </location>
</feature>
<dbReference type="GeneID" id="72064127"/>
<gene>
    <name evidence="5" type="ORF">JDV02_002166</name>
</gene>
<evidence type="ECO:0000259" key="4">
    <source>
        <dbReference type="Pfam" id="PF01494"/>
    </source>
</evidence>
<evidence type="ECO:0000256" key="1">
    <source>
        <dbReference type="ARBA" id="ARBA00022630"/>
    </source>
</evidence>
<evidence type="ECO:0000313" key="5">
    <source>
        <dbReference type="EMBL" id="UNI15655.1"/>
    </source>
</evidence>
<evidence type="ECO:0000256" key="3">
    <source>
        <dbReference type="ARBA" id="ARBA00023002"/>
    </source>
</evidence>
<dbReference type="SUPFAM" id="SSF51905">
    <property type="entry name" value="FAD/NAD(P)-binding domain"/>
    <property type="match status" value="1"/>
</dbReference>
<accession>A0A9Q8Q9S3</accession>
<dbReference type="Proteomes" id="UP000829364">
    <property type="component" value="Chromosome 2"/>
</dbReference>
<dbReference type="EMBL" id="CP086355">
    <property type="protein sequence ID" value="UNI15655.1"/>
    <property type="molecule type" value="Genomic_DNA"/>
</dbReference>
<dbReference type="GO" id="GO:0071949">
    <property type="term" value="F:FAD binding"/>
    <property type="evidence" value="ECO:0007669"/>
    <property type="project" value="InterPro"/>
</dbReference>
<dbReference type="GO" id="GO:0016491">
    <property type="term" value="F:oxidoreductase activity"/>
    <property type="evidence" value="ECO:0007669"/>
    <property type="project" value="UniProtKB-KW"/>
</dbReference>
<dbReference type="Gene3D" id="3.30.9.10">
    <property type="entry name" value="D-Amino Acid Oxidase, subunit A, domain 2"/>
    <property type="match status" value="1"/>
</dbReference>
<dbReference type="InterPro" id="IPR051704">
    <property type="entry name" value="FAD_aromatic-hydroxylase"/>
</dbReference>
<keyword evidence="2" id="KW-0274">FAD</keyword>
<dbReference type="InterPro" id="IPR036188">
    <property type="entry name" value="FAD/NAD-bd_sf"/>
</dbReference>
<evidence type="ECO:0000313" key="6">
    <source>
        <dbReference type="Proteomes" id="UP000829364"/>
    </source>
</evidence>
<organism evidence="5 6">
    <name type="scientific">Purpureocillium takamizusanense</name>
    <dbReference type="NCBI Taxonomy" id="2060973"/>
    <lineage>
        <taxon>Eukaryota</taxon>
        <taxon>Fungi</taxon>
        <taxon>Dikarya</taxon>
        <taxon>Ascomycota</taxon>
        <taxon>Pezizomycotina</taxon>
        <taxon>Sordariomycetes</taxon>
        <taxon>Hypocreomycetidae</taxon>
        <taxon>Hypocreales</taxon>
        <taxon>Ophiocordycipitaceae</taxon>
        <taxon>Purpureocillium</taxon>
    </lineage>
</organism>
<proteinExistence type="predicted"/>
<name>A0A9Q8Q9S3_9HYPO</name>
<sequence>MSAYPPPLNILIVGCSIAGPTLATFLLLSPLPASQKPHITILERAPALRPHGQNIDVRGAGVTILRKLGLLDAVRAATTGEAGVQFVDAADRVWAAFPAGRSSGEEEETAAASAAASPTSEFEILRGRFAQLCWRRSEQASERVRREGGRGIEFVFGDRLDELEQRGDNKVHVRFAQSGVRRAFDVVVGADGLQSLTRQMAWGCEGEGERVKRLGMYGGFFSMPRVGATDTAWRRWYHAPGRRGIMLRPDGTGERTTVFMAVVKDDDDGDARLDAAATSGRGGVQVQKELLREYFADAGWESERVVREMLATDDFYYDAIAQVKMESWSKGRVVLVGDAGYCASPISGMGTTLALSGAYNLAGALLRHPSDPGAAFAVYEDAMRPTVDRAQKLAPGMPHLLHPQTAWGVWMLNAIMFVLYRSGLLPLLARFAGPPAHSVPVPDYGFEEFSEEAL</sequence>
<dbReference type="Pfam" id="PF01494">
    <property type="entry name" value="FAD_binding_3"/>
    <property type="match status" value="1"/>
</dbReference>
<protein>
    <recommendedName>
        <fullName evidence="4">FAD-binding domain-containing protein</fullName>
    </recommendedName>
</protein>
<keyword evidence="1" id="KW-0285">Flavoprotein</keyword>
<reference evidence="5" key="1">
    <citation type="submission" date="2021-11" db="EMBL/GenBank/DDBJ databases">
        <title>Purpureocillium_takamizusanense_genome.</title>
        <authorList>
            <person name="Nguyen N.-H."/>
        </authorList>
    </citation>
    <scope>NUCLEOTIDE SEQUENCE</scope>
    <source>
        <strain evidence="5">PT3</strain>
    </source>
</reference>
<dbReference type="InterPro" id="IPR002938">
    <property type="entry name" value="FAD-bd"/>
</dbReference>
<dbReference type="AlphaFoldDB" id="A0A9Q8Q9S3"/>
<keyword evidence="6" id="KW-1185">Reference proteome</keyword>
<dbReference type="PANTHER" id="PTHR46865">
    <property type="entry name" value="OXIDOREDUCTASE-RELATED"/>
    <property type="match status" value="1"/>
</dbReference>
<evidence type="ECO:0000256" key="2">
    <source>
        <dbReference type="ARBA" id="ARBA00022827"/>
    </source>
</evidence>
<dbReference type="PANTHER" id="PTHR46865:SF2">
    <property type="entry name" value="MONOOXYGENASE"/>
    <property type="match status" value="1"/>
</dbReference>
<dbReference type="RefSeq" id="XP_047839136.1">
    <property type="nucleotide sequence ID" value="XM_047983166.1"/>
</dbReference>
<dbReference type="PRINTS" id="PR00420">
    <property type="entry name" value="RNGMNOXGNASE"/>
</dbReference>